<dbReference type="EC" id="2.4.2.10" evidence="5"/>
<dbReference type="InterPro" id="IPR023031">
    <property type="entry name" value="OPRT"/>
</dbReference>
<evidence type="ECO:0000256" key="4">
    <source>
        <dbReference type="ARBA" id="ARBA00011738"/>
    </source>
</evidence>
<gene>
    <name evidence="11" type="ORF">BESB_003030</name>
</gene>
<dbReference type="GO" id="GO:0005737">
    <property type="term" value="C:cytoplasm"/>
    <property type="evidence" value="ECO:0007669"/>
    <property type="project" value="TreeGrafter"/>
</dbReference>
<dbReference type="InterPro" id="IPR000836">
    <property type="entry name" value="PRTase_dom"/>
</dbReference>
<comment type="similarity">
    <text evidence="3">Belongs to the purine/pyrimidine phosphoribosyltransferase family. PyrE subfamily.</text>
</comment>
<evidence type="ECO:0000256" key="7">
    <source>
        <dbReference type="ARBA" id="ARBA00022679"/>
    </source>
</evidence>
<comment type="subunit">
    <text evidence="4">Homodimer.</text>
</comment>
<dbReference type="STRING" id="94643.A0A2A9MPZ7"/>
<sequence>MSRANSSATLSSSTSRALSRVLAGPPGETDEHEGRKLSQPQKELLYLAHNHGALRFGEFKLKSGRTSPFFFNAGMFGNGEAMELISKAYATEIVRSGVEFDLLFGSAYKGIPLVACTAMSLNRVYSRPAPFIYDRKEVKDHGEGGNLIGALNELKPKLIPGTTDQYRPPRVLLIDDVLTSGTAIRASMKLLRELQPDVEVAAICVMLDRQERVSEESNLSAAEQLALDCKTTVLSVLNITDMLLFLDELISSGDDLESRATLQKARNDLIEYRRKYGVTDELPTDVL</sequence>
<protein>
    <recommendedName>
        <fullName evidence="5">orotate phosphoribosyltransferase</fullName>
        <ecNumber evidence="5">2.4.2.10</ecNumber>
    </recommendedName>
</protein>
<accession>A0A2A9MPZ7</accession>
<dbReference type="PANTHER" id="PTHR46683">
    <property type="entry name" value="OROTATE PHOSPHORIBOSYLTRANSFERASE 1-RELATED"/>
    <property type="match status" value="1"/>
</dbReference>
<comment type="function">
    <text evidence="1">Catalyzes the transfer of a ribosyl phosphate group from 5-phosphoribose 1-diphosphate to orotate, leading to the formation of orotidine monophosphate (OMP).</text>
</comment>
<evidence type="ECO:0000313" key="11">
    <source>
        <dbReference type="EMBL" id="PFH37962.1"/>
    </source>
</evidence>
<evidence type="ECO:0000256" key="1">
    <source>
        <dbReference type="ARBA" id="ARBA00003769"/>
    </source>
</evidence>
<dbReference type="SUPFAM" id="SSF53271">
    <property type="entry name" value="PRTase-like"/>
    <property type="match status" value="1"/>
</dbReference>
<proteinExistence type="inferred from homology"/>
<feature type="region of interest" description="Disordered" evidence="9">
    <location>
        <begin position="1"/>
        <end position="38"/>
    </location>
</feature>
<keyword evidence="8" id="KW-0665">Pyrimidine biosynthesis</keyword>
<dbReference type="UniPathway" id="UPA00070">
    <property type="reaction ID" value="UER00119"/>
</dbReference>
<dbReference type="GO" id="GO:0044205">
    <property type="term" value="P:'de novo' UMP biosynthetic process"/>
    <property type="evidence" value="ECO:0007669"/>
    <property type="project" value="UniProtKB-UniPathway"/>
</dbReference>
<dbReference type="Pfam" id="PF00156">
    <property type="entry name" value="Pribosyltran"/>
    <property type="match status" value="1"/>
</dbReference>
<name>A0A2A9MPZ7_BESBE</name>
<dbReference type="Gene3D" id="3.40.50.2020">
    <property type="match status" value="1"/>
</dbReference>
<keyword evidence="7 11" id="KW-0808">Transferase</keyword>
<dbReference type="RefSeq" id="XP_029221971.1">
    <property type="nucleotide sequence ID" value="XM_029359058.1"/>
</dbReference>
<keyword evidence="6 11" id="KW-0328">Glycosyltransferase</keyword>
<dbReference type="KEGG" id="bbes:BESB_003030"/>
<dbReference type="GeneID" id="40305366"/>
<feature type="compositionally biased region" description="Low complexity" evidence="9">
    <location>
        <begin position="1"/>
        <end position="20"/>
    </location>
</feature>
<dbReference type="EMBL" id="NWUJ01000001">
    <property type="protein sequence ID" value="PFH37962.1"/>
    <property type="molecule type" value="Genomic_DNA"/>
</dbReference>
<evidence type="ECO:0000256" key="2">
    <source>
        <dbReference type="ARBA" id="ARBA00004889"/>
    </source>
</evidence>
<evidence type="ECO:0000256" key="6">
    <source>
        <dbReference type="ARBA" id="ARBA00022676"/>
    </source>
</evidence>
<dbReference type="GO" id="GO:0006207">
    <property type="term" value="P:'de novo' pyrimidine nucleobase biosynthetic process"/>
    <property type="evidence" value="ECO:0007669"/>
    <property type="project" value="TreeGrafter"/>
</dbReference>
<dbReference type="NCBIfam" id="TIGR00336">
    <property type="entry name" value="pyrE"/>
    <property type="match status" value="1"/>
</dbReference>
<evidence type="ECO:0000256" key="9">
    <source>
        <dbReference type="SAM" id="MobiDB-lite"/>
    </source>
</evidence>
<dbReference type="GO" id="GO:0046132">
    <property type="term" value="P:pyrimidine ribonucleoside biosynthetic process"/>
    <property type="evidence" value="ECO:0007669"/>
    <property type="project" value="TreeGrafter"/>
</dbReference>
<reference evidence="11 12" key="1">
    <citation type="submission" date="2017-09" db="EMBL/GenBank/DDBJ databases">
        <title>Genome sequencing of Besnoitia besnoiti strain Bb-Ger1.</title>
        <authorList>
            <person name="Schares G."/>
            <person name="Venepally P."/>
            <person name="Lorenzi H.A."/>
        </authorList>
    </citation>
    <scope>NUCLEOTIDE SEQUENCE [LARGE SCALE GENOMIC DNA]</scope>
    <source>
        <strain evidence="11 12">Bb-Ger1</strain>
    </source>
</reference>
<evidence type="ECO:0000256" key="8">
    <source>
        <dbReference type="ARBA" id="ARBA00022975"/>
    </source>
</evidence>
<dbReference type="AlphaFoldDB" id="A0A2A9MPZ7"/>
<evidence type="ECO:0000256" key="3">
    <source>
        <dbReference type="ARBA" id="ARBA00006340"/>
    </source>
</evidence>
<dbReference type="VEuPathDB" id="ToxoDB:BESB_003030"/>
<dbReference type="InterPro" id="IPR004467">
    <property type="entry name" value="Or_phspho_trans_dom"/>
</dbReference>
<dbReference type="HAMAP" id="MF_01208">
    <property type="entry name" value="PyrE"/>
    <property type="match status" value="1"/>
</dbReference>
<dbReference type="OrthoDB" id="5553476at2759"/>
<dbReference type="GO" id="GO:0004588">
    <property type="term" value="F:orotate phosphoribosyltransferase activity"/>
    <property type="evidence" value="ECO:0007669"/>
    <property type="project" value="UniProtKB-EC"/>
</dbReference>
<dbReference type="PANTHER" id="PTHR46683:SF1">
    <property type="entry name" value="OROTATE PHOSPHORIBOSYLTRANSFERASE 1-RELATED"/>
    <property type="match status" value="1"/>
</dbReference>
<evidence type="ECO:0000313" key="12">
    <source>
        <dbReference type="Proteomes" id="UP000224006"/>
    </source>
</evidence>
<evidence type="ECO:0000256" key="5">
    <source>
        <dbReference type="ARBA" id="ARBA00011971"/>
    </source>
</evidence>
<comment type="caution">
    <text evidence="11">The sequence shown here is derived from an EMBL/GenBank/DDBJ whole genome shotgun (WGS) entry which is preliminary data.</text>
</comment>
<dbReference type="CDD" id="cd06223">
    <property type="entry name" value="PRTases_typeI"/>
    <property type="match status" value="1"/>
</dbReference>
<dbReference type="Proteomes" id="UP000224006">
    <property type="component" value="Chromosome I"/>
</dbReference>
<feature type="domain" description="Phosphoribosyltransferase" evidence="10">
    <location>
        <begin position="76"/>
        <end position="215"/>
    </location>
</feature>
<evidence type="ECO:0000259" key="10">
    <source>
        <dbReference type="Pfam" id="PF00156"/>
    </source>
</evidence>
<keyword evidence="12" id="KW-1185">Reference proteome</keyword>
<dbReference type="InterPro" id="IPR029057">
    <property type="entry name" value="PRTase-like"/>
</dbReference>
<organism evidence="11 12">
    <name type="scientific">Besnoitia besnoiti</name>
    <name type="common">Apicomplexan protozoan</name>
    <dbReference type="NCBI Taxonomy" id="94643"/>
    <lineage>
        <taxon>Eukaryota</taxon>
        <taxon>Sar</taxon>
        <taxon>Alveolata</taxon>
        <taxon>Apicomplexa</taxon>
        <taxon>Conoidasida</taxon>
        <taxon>Coccidia</taxon>
        <taxon>Eucoccidiorida</taxon>
        <taxon>Eimeriorina</taxon>
        <taxon>Sarcocystidae</taxon>
        <taxon>Besnoitia</taxon>
    </lineage>
</organism>
<comment type="pathway">
    <text evidence="2">Pyrimidine metabolism; UMP biosynthesis via de novo pathway; UMP from orotate: step 1/2.</text>
</comment>